<dbReference type="HAMAP" id="MF_04133">
    <property type="entry name" value="CAPSID_LAMBDA"/>
    <property type="match status" value="1"/>
</dbReference>
<organism evidence="1 2">
    <name type="scientific">Escherichia coli</name>
    <dbReference type="NCBI Taxonomy" id="562"/>
    <lineage>
        <taxon>Bacteria</taxon>
        <taxon>Pseudomonadati</taxon>
        <taxon>Pseudomonadota</taxon>
        <taxon>Gammaproteobacteria</taxon>
        <taxon>Enterobacterales</taxon>
        <taxon>Enterobacteriaceae</taxon>
        <taxon>Escherichia</taxon>
    </lineage>
</organism>
<dbReference type="EMBL" id="CP024978">
    <property type="protein sequence ID" value="ATZ30549.1"/>
    <property type="molecule type" value="Genomic_DNA"/>
</dbReference>
<dbReference type="Proteomes" id="UP000236551">
    <property type="component" value="Chromosome"/>
</dbReference>
<dbReference type="Pfam" id="PF03864">
    <property type="entry name" value="Phage_cap_E"/>
    <property type="match status" value="1"/>
</dbReference>
<dbReference type="InterPro" id="IPR005564">
    <property type="entry name" value="Major_capsid_GpE"/>
</dbReference>
<accession>A0A2H4TM15</accession>
<protein>
    <submittedName>
        <fullName evidence="1">Capsid protein</fullName>
    </submittedName>
</protein>
<dbReference type="Gene3D" id="3.15.30.10">
    <property type="entry name" value="putative capsid protein of prophage domain like"/>
    <property type="match status" value="1"/>
</dbReference>
<evidence type="ECO:0000313" key="2">
    <source>
        <dbReference type="Proteomes" id="UP000236551"/>
    </source>
</evidence>
<proteinExistence type="inferred from homology"/>
<dbReference type="AlphaFoldDB" id="A0A2H4TM15"/>
<reference evidence="1 2" key="1">
    <citation type="submission" date="2017-11" db="EMBL/GenBank/DDBJ databases">
        <title>Escherichia coli CV839-15 Genome sequencing and assembly.</title>
        <authorList>
            <person name="Li Z."/>
            <person name="Song N."/>
            <person name="Li W."/>
            <person name="Philip H.R."/>
            <person name="Bu Z."/>
            <person name="Siguo L."/>
        </authorList>
    </citation>
    <scope>NUCLEOTIDE SEQUENCE [LARGE SCALE GENOMIC DNA]</scope>
    <source>
        <strain evidence="1 2">CV839-15</strain>
    </source>
</reference>
<dbReference type="Gene3D" id="3.30.1930.10">
    <property type="entry name" value="capsid protein of prophage domain"/>
    <property type="match status" value="1"/>
</dbReference>
<evidence type="ECO:0000313" key="1">
    <source>
        <dbReference type="EMBL" id="ATZ30549.1"/>
    </source>
</evidence>
<name>A0A2H4TM15_ECOLX</name>
<gene>
    <name evidence="1" type="ORF">CV83915_00170</name>
</gene>
<sequence length="351" mass="39382">MSEKDFNLLYDTAFLAQVVPNLFVAQNWLLDSFFPNIVLSDTEYVAIDVEVGARRMSPFCSPLVEGPMVEALPYQTNTFRPAYIKDKRVPDLLRPVRRMIGERLGGREYTPAERAMLNLQYEMADQINMLNRRLEWMAAQALQYAKVTIAGEGYPTTEVDFRRDSDLTVTLSGDDVWPSEESSTIPTSCLEAWATLMLKKSGAYPTEVIFTPSAWTAFMNDSFIRENAINMPALNPTSNVVNPGTQINTGAVYKGRWGNFNLWLYNDWFIDPDDGTEKPMLDDGNVILTGAALMGTCAFGCIMDPAFNYGQMAYAPKMWDQQDPAQRFLMMQSAPIVIPSRVNACLCASVV</sequence>